<reference evidence="5" key="1">
    <citation type="submission" date="2022-06" db="EMBL/GenBank/DDBJ databases">
        <title>WGS of actinobacteria.</title>
        <authorList>
            <person name="Thawai C."/>
        </authorList>
    </citation>
    <scope>NUCLEOTIDE SEQUENCE</scope>
    <source>
        <strain evidence="5">DSM 42010</strain>
    </source>
</reference>
<dbReference type="NCBIfam" id="TIGR01733">
    <property type="entry name" value="AA-adenyl-dom"/>
    <property type="match status" value="1"/>
</dbReference>
<dbReference type="PROSITE" id="PS50075">
    <property type="entry name" value="CARRIER"/>
    <property type="match status" value="1"/>
</dbReference>
<dbReference type="EMBL" id="JANIIC010000099">
    <property type="protein sequence ID" value="MCQ8835978.1"/>
    <property type="molecule type" value="Genomic_DNA"/>
</dbReference>
<dbReference type="Gene3D" id="2.30.38.10">
    <property type="entry name" value="Luciferase, Domain 3"/>
    <property type="match status" value="1"/>
</dbReference>
<dbReference type="GO" id="GO:0031177">
    <property type="term" value="F:phosphopantetheine binding"/>
    <property type="evidence" value="ECO:0007669"/>
    <property type="project" value="InterPro"/>
</dbReference>
<dbReference type="SUPFAM" id="SSF47336">
    <property type="entry name" value="ACP-like"/>
    <property type="match status" value="1"/>
</dbReference>
<evidence type="ECO:0000256" key="2">
    <source>
        <dbReference type="ARBA" id="ARBA00022553"/>
    </source>
</evidence>
<dbReference type="GO" id="GO:0017000">
    <property type="term" value="P:antibiotic biosynthetic process"/>
    <property type="evidence" value="ECO:0007669"/>
    <property type="project" value="UniProtKB-ARBA"/>
</dbReference>
<dbReference type="AlphaFoldDB" id="A0A9X2RZ95"/>
<sequence length="622" mass="66318">MKPAADTLHSRFLEHASRNPGAPAIFSDAGVMTYGELDRQSQLLADRLISEGTGPGVPVGICVERTPSLLVGILGILRSGAGYVPLDPKYPTERLRFMADDSGTRLLLTTPASRASCPQGPTVLVLGDTVTTEPGATPVASLPRDTAYVIYTSGSTGQPKGVPIRNSSCAAMLSEVDRIFAGCDLSGVAAVSSICFDLSVMEIFAPLSRGGAVVLVESAVHIPESPHVDRITHLNTTPSVVTSLLDAGGLPPKLRTVVLGGEAVRRRVVDRVYRETNADRVFNGYGPTEGTVFCTFKLVPPDEPGEPSIGTPSLTARLYVLDDGLRPVPEGETGELYLGGAGLAWGYVNRPRTTAQRFVPDPHLVGERMYRTGDIARYLPGGELEFVGRADHQVKVRGYRIELEEIEARLGDLPEVLEAAVAVRTAEGQADAGSLVAYIVPEGDRGQSGASATGPWLDASLQARITGRLDTALPDYMIPETVVFLSALPLSPNAKLDRTALPDPPAPATSAPIQPAGTPTESALTEIWAELLGREPGTIGVRDTFYDLGGNSLLLVRLAKRLSQRFGRRVGVSDLFRFRDISALGRWLDDDSDAAPEAVEEARRRAAARRSAVRGRVRPIGN</sequence>
<gene>
    <name evidence="5" type="ORF">NQU54_44935</name>
</gene>
<dbReference type="GO" id="GO:0043041">
    <property type="term" value="P:amino acid activation for nonribosomal peptide biosynthetic process"/>
    <property type="evidence" value="ECO:0007669"/>
    <property type="project" value="TreeGrafter"/>
</dbReference>
<dbReference type="InterPro" id="IPR025110">
    <property type="entry name" value="AMP-bd_C"/>
</dbReference>
<proteinExistence type="predicted"/>
<keyword evidence="6" id="KW-1185">Reference proteome</keyword>
<dbReference type="InterPro" id="IPR006162">
    <property type="entry name" value="Ppantetheine_attach_site"/>
</dbReference>
<dbReference type="InterPro" id="IPR036736">
    <property type="entry name" value="ACP-like_sf"/>
</dbReference>
<dbReference type="PROSITE" id="PS00012">
    <property type="entry name" value="PHOSPHOPANTETHEINE"/>
    <property type="match status" value="1"/>
</dbReference>
<dbReference type="FunFam" id="3.40.50.980:FF:000001">
    <property type="entry name" value="Non-ribosomal peptide synthetase"/>
    <property type="match status" value="1"/>
</dbReference>
<dbReference type="RefSeq" id="WP_257636068.1">
    <property type="nucleotide sequence ID" value="NZ_JANIIC010000099.1"/>
</dbReference>
<evidence type="ECO:0000259" key="4">
    <source>
        <dbReference type="PROSITE" id="PS50075"/>
    </source>
</evidence>
<accession>A0A9X2RZ95</accession>
<organism evidence="5 6">
    <name type="scientific">Streptomyces malaysiensis subsp. samsunensis</name>
    <dbReference type="NCBI Taxonomy" id="459658"/>
    <lineage>
        <taxon>Bacteria</taxon>
        <taxon>Bacillati</taxon>
        <taxon>Actinomycetota</taxon>
        <taxon>Actinomycetes</taxon>
        <taxon>Kitasatosporales</taxon>
        <taxon>Streptomycetaceae</taxon>
        <taxon>Streptomyces</taxon>
        <taxon>Streptomyces violaceusniger group</taxon>
    </lineage>
</organism>
<dbReference type="SUPFAM" id="SSF56801">
    <property type="entry name" value="Acetyl-CoA synthetase-like"/>
    <property type="match status" value="1"/>
</dbReference>
<dbReference type="Gene3D" id="1.10.1200.10">
    <property type="entry name" value="ACP-like"/>
    <property type="match status" value="1"/>
</dbReference>
<evidence type="ECO:0000256" key="3">
    <source>
        <dbReference type="SAM" id="MobiDB-lite"/>
    </source>
</evidence>
<dbReference type="PANTHER" id="PTHR45527:SF1">
    <property type="entry name" value="FATTY ACID SYNTHASE"/>
    <property type="match status" value="1"/>
</dbReference>
<keyword evidence="1" id="KW-0596">Phosphopantetheine</keyword>
<dbReference type="SMART" id="SM00823">
    <property type="entry name" value="PKS_PP"/>
    <property type="match status" value="1"/>
</dbReference>
<protein>
    <submittedName>
        <fullName evidence="5">Non-ribosomal peptide synthetase</fullName>
    </submittedName>
</protein>
<dbReference type="GO" id="GO:0044550">
    <property type="term" value="P:secondary metabolite biosynthetic process"/>
    <property type="evidence" value="ECO:0007669"/>
    <property type="project" value="TreeGrafter"/>
</dbReference>
<dbReference type="Pfam" id="PF00501">
    <property type="entry name" value="AMP-binding"/>
    <property type="match status" value="1"/>
</dbReference>
<comment type="caution">
    <text evidence="5">The sequence shown here is derived from an EMBL/GenBank/DDBJ whole genome shotgun (WGS) entry which is preliminary data.</text>
</comment>
<dbReference type="PROSITE" id="PS00455">
    <property type="entry name" value="AMP_BINDING"/>
    <property type="match status" value="1"/>
</dbReference>
<dbReference type="InterPro" id="IPR009081">
    <property type="entry name" value="PP-bd_ACP"/>
</dbReference>
<dbReference type="InterPro" id="IPR045851">
    <property type="entry name" value="AMP-bd_C_sf"/>
</dbReference>
<feature type="region of interest" description="Disordered" evidence="3">
    <location>
        <begin position="496"/>
        <end position="519"/>
    </location>
</feature>
<evidence type="ECO:0000256" key="1">
    <source>
        <dbReference type="ARBA" id="ARBA00022450"/>
    </source>
</evidence>
<dbReference type="InterPro" id="IPR020845">
    <property type="entry name" value="AMP-binding_CS"/>
</dbReference>
<feature type="domain" description="Carrier" evidence="4">
    <location>
        <begin position="515"/>
        <end position="592"/>
    </location>
</feature>
<evidence type="ECO:0000313" key="5">
    <source>
        <dbReference type="EMBL" id="MCQ8835978.1"/>
    </source>
</evidence>
<evidence type="ECO:0000313" key="6">
    <source>
        <dbReference type="Proteomes" id="UP001142400"/>
    </source>
</evidence>
<dbReference type="Gene3D" id="3.30.300.30">
    <property type="match status" value="1"/>
</dbReference>
<keyword evidence="2" id="KW-0597">Phosphoprotein</keyword>
<dbReference type="Pfam" id="PF13193">
    <property type="entry name" value="AMP-binding_C"/>
    <property type="match status" value="1"/>
</dbReference>
<dbReference type="PANTHER" id="PTHR45527">
    <property type="entry name" value="NONRIBOSOMAL PEPTIDE SYNTHETASE"/>
    <property type="match status" value="1"/>
</dbReference>
<dbReference type="Pfam" id="PF00550">
    <property type="entry name" value="PP-binding"/>
    <property type="match status" value="1"/>
</dbReference>
<dbReference type="Proteomes" id="UP001142400">
    <property type="component" value="Unassembled WGS sequence"/>
</dbReference>
<name>A0A9X2RZ95_STRMQ</name>
<dbReference type="InterPro" id="IPR000873">
    <property type="entry name" value="AMP-dep_synth/lig_dom"/>
</dbReference>
<dbReference type="Gene3D" id="3.40.50.980">
    <property type="match status" value="2"/>
</dbReference>
<dbReference type="InterPro" id="IPR020806">
    <property type="entry name" value="PKS_PP-bd"/>
</dbReference>
<dbReference type="GO" id="GO:0005737">
    <property type="term" value="C:cytoplasm"/>
    <property type="evidence" value="ECO:0007669"/>
    <property type="project" value="TreeGrafter"/>
</dbReference>
<dbReference type="InterPro" id="IPR010071">
    <property type="entry name" value="AA_adenyl_dom"/>
</dbReference>